<dbReference type="SUPFAM" id="SSF51726">
    <property type="entry name" value="UROD/MetE-like"/>
    <property type="match status" value="1"/>
</dbReference>
<keyword evidence="2" id="KW-0808">Transferase</keyword>
<dbReference type="EMBL" id="JAESWC010000001">
    <property type="protein sequence ID" value="MBL4934397.1"/>
    <property type="molecule type" value="Genomic_DNA"/>
</dbReference>
<comment type="caution">
    <text evidence="2">The sequence shown here is derived from an EMBL/GenBank/DDBJ whole genome shotgun (WGS) entry which is preliminary data.</text>
</comment>
<accession>A0ABS1T4Y7</accession>
<protein>
    <submittedName>
        <fullName evidence="2">Methylcobamide--CoM methyltransferase</fullName>
    </submittedName>
</protein>
<gene>
    <name evidence="2" type="ORF">JK636_01345</name>
</gene>
<reference evidence="2 3" key="1">
    <citation type="submission" date="2021-01" db="EMBL/GenBank/DDBJ databases">
        <title>Genome public.</title>
        <authorList>
            <person name="Liu C."/>
            <person name="Sun Q."/>
        </authorList>
    </citation>
    <scope>NUCLEOTIDE SEQUENCE [LARGE SCALE GENOMIC DNA]</scope>
    <source>
        <strain evidence="2 3">YIM B02515</strain>
    </source>
</reference>
<dbReference type="InterPro" id="IPR038071">
    <property type="entry name" value="UROD/MetE-like_sf"/>
</dbReference>
<dbReference type="GO" id="GO:0032259">
    <property type="term" value="P:methylation"/>
    <property type="evidence" value="ECO:0007669"/>
    <property type="project" value="UniProtKB-KW"/>
</dbReference>
<sequence length="291" mass="32396">MENQINFKCTLDKFEEIPESVANQTGITFPEAHTKVDKISILAKTLKNHHKDSISRVPFCLTVEAEALGADIKLGDEKIGPRVGEYAYKSIEDLKNIKPIDFSTGRISEVLKAVEKLSSEGEEVALNIQGPFTIMSSLIDPVLFYKAVRKDRAAVEAFMEVICKSTVQYAEEGLKRGAKIISYGDSAGNIDILGPKMYKDFSGRYSYEVLKQIESKLGKAFVHICGVTSTSLNKSGFIKSTPIGIDKDMTYGDALKLITELRKDVKLIGYNCLKRTTLKMKKPVVWKIELI</sequence>
<organism evidence="2 3">
    <name type="scientific">Clostridium rhizosphaerae</name>
    <dbReference type="NCBI Taxonomy" id="2803861"/>
    <lineage>
        <taxon>Bacteria</taxon>
        <taxon>Bacillati</taxon>
        <taxon>Bacillota</taxon>
        <taxon>Clostridia</taxon>
        <taxon>Eubacteriales</taxon>
        <taxon>Clostridiaceae</taxon>
        <taxon>Clostridium</taxon>
    </lineage>
</organism>
<dbReference type="PANTHER" id="PTHR47099:SF1">
    <property type="entry name" value="METHYLCOBAMIDE:COM METHYLTRANSFERASE MTBA"/>
    <property type="match status" value="1"/>
</dbReference>
<dbReference type="InterPro" id="IPR052024">
    <property type="entry name" value="Methanogen_methyltrans"/>
</dbReference>
<dbReference type="GO" id="GO:0008168">
    <property type="term" value="F:methyltransferase activity"/>
    <property type="evidence" value="ECO:0007669"/>
    <property type="project" value="UniProtKB-KW"/>
</dbReference>
<evidence type="ECO:0000313" key="2">
    <source>
        <dbReference type="EMBL" id="MBL4934397.1"/>
    </source>
</evidence>
<dbReference type="Proteomes" id="UP000632377">
    <property type="component" value="Unassembled WGS sequence"/>
</dbReference>
<dbReference type="Gene3D" id="3.20.20.210">
    <property type="match status" value="1"/>
</dbReference>
<dbReference type="InterPro" id="IPR000257">
    <property type="entry name" value="Uroporphyrinogen_deCOase"/>
</dbReference>
<evidence type="ECO:0000259" key="1">
    <source>
        <dbReference type="Pfam" id="PF01208"/>
    </source>
</evidence>
<evidence type="ECO:0000313" key="3">
    <source>
        <dbReference type="Proteomes" id="UP000632377"/>
    </source>
</evidence>
<dbReference type="PANTHER" id="PTHR47099">
    <property type="entry name" value="METHYLCOBAMIDE:COM METHYLTRANSFERASE MTBA"/>
    <property type="match status" value="1"/>
</dbReference>
<name>A0ABS1T4Y7_9CLOT</name>
<dbReference type="Pfam" id="PF01208">
    <property type="entry name" value="URO-D"/>
    <property type="match status" value="1"/>
</dbReference>
<keyword evidence="3" id="KW-1185">Reference proteome</keyword>
<dbReference type="RefSeq" id="WP_202747034.1">
    <property type="nucleotide sequence ID" value="NZ_JAESWC010000001.1"/>
</dbReference>
<keyword evidence="2" id="KW-0489">Methyltransferase</keyword>
<proteinExistence type="predicted"/>
<feature type="domain" description="Uroporphyrinogen decarboxylase (URO-D)" evidence="1">
    <location>
        <begin position="17"/>
        <end position="269"/>
    </location>
</feature>